<name>A0A1I0CSP1_9FIRM</name>
<evidence type="ECO:0000256" key="2">
    <source>
        <dbReference type="ARBA" id="ARBA00022475"/>
    </source>
</evidence>
<organism evidence="9 10">
    <name type="scientific">Anaerobranca gottschalkii DSM 13577</name>
    <dbReference type="NCBI Taxonomy" id="1120990"/>
    <lineage>
        <taxon>Bacteria</taxon>
        <taxon>Bacillati</taxon>
        <taxon>Bacillota</taxon>
        <taxon>Clostridia</taxon>
        <taxon>Eubacteriales</taxon>
        <taxon>Proteinivoracaceae</taxon>
        <taxon>Anaerobranca</taxon>
    </lineage>
</organism>
<feature type="transmembrane region" description="Helical" evidence="7">
    <location>
        <begin position="21"/>
        <end position="41"/>
    </location>
</feature>
<dbReference type="GO" id="GO:0005886">
    <property type="term" value="C:plasma membrane"/>
    <property type="evidence" value="ECO:0007669"/>
    <property type="project" value="UniProtKB-SubCell"/>
</dbReference>
<dbReference type="GO" id="GO:0022857">
    <property type="term" value="F:transmembrane transporter activity"/>
    <property type="evidence" value="ECO:0007669"/>
    <property type="project" value="TreeGrafter"/>
</dbReference>
<keyword evidence="4 7" id="KW-1133">Transmembrane helix</keyword>
<protein>
    <submittedName>
        <fullName evidence="9">MacB-like core domain-containing protein</fullName>
    </submittedName>
</protein>
<dbReference type="PANTHER" id="PTHR30572:SF4">
    <property type="entry name" value="ABC TRANSPORTER PERMEASE YTRF"/>
    <property type="match status" value="1"/>
</dbReference>
<evidence type="ECO:0000256" key="1">
    <source>
        <dbReference type="ARBA" id="ARBA00004651"/>
    </source>
</evidence>
<dbReference type="STRING" id="1120990.SAMN03080614_10884"/>
<evidence type="ECO:0000256" key="5">
    <source>
        <dbReference type="ARBA" id="ARBA00023136"/>
    </source>
</evidence>
<proteinExistence type="inferred from homology"/>
<accession>A0A1I0CSP1</accession>
<dbReference type="EMBL" id="FOIF01000088">
    <property type="protein sequence ID" value="SET22092.1"/>
    <property type="molecule type" value="Genomic_DNA"/>
</dbReference>
<keyword evidence="10" id="KW-1185">Reference proteome</keyword>
<dbReference type="PANTHER" id="PTHR30572">
    <property type="entry name" value="MEMBRANE COMPONENT OF TRANSPORTER-RELATED"/>
    <property type="match status" value="1"/>
</dbReference>
<feature type="transmembrane region" description="Helical" evidence="7">
    <location>
        <begin position="434"/>
        <end position="456"/>
    </location>
</feature>
<comment type="similarity">
    <text evidence="6">Belongs to the ABC-4 integral membrane protein family.</text>
</comment>
<dbReference type="AlphaFoldDB" id="A0A1I0CSP1"/>
<dbReference type="InterPro" id="IPR003838">
    <property type="entry name" value="ABC3_permease_C"/>
</dbReference>
<feature type="domain" description="ABC3 transporter permease C-terminal" evidence="8">
    <location>
        <begin position="338"/>
        <end position="462"/>
    </location>
</feature>
<comment type="subcellular location">
    <subcellularLocation>
        <location evidence="1">Cell membrane</location>
        <topology evidence="1">Multi-pass membrane protein</topology>
    </subcellularLocation>
</comment>
<evidence type="ECO:0000256" key="4">
    <source>
        <dbReference type="ARBA" id="ARBA00022989"/>
    </source>
</evidence>
<keyword evidence="3 7" id="KW-0812">Transmembrane</keyword>
<sequence length="468" mass="53838">MIIYDYIALGLKNLKINLIRTFLAMSIISIGVFLILIFNAMNNTMIQIREVKTDAEIDLRQITINGYKLNKLPQGEIEVVFEGIDIQDMKEIKQLNEVKGVYPKYRIIDILTIDSFNPQYGFDKLVIGGLEIYSIDLWGLNNELDFFDIGKIEREKIKNPDFEAIVVGREFDRNTNEFEIIVPHLFLYKLSEYNDKPIFELVDEYVSLYINGIEVPVKIVGTYSHKMNPNNSWINETSLENLSIEDLYYCFDFDKILLFLPVFINETLAREIILRSNSQTSEYKYTPQEVIITLEDISQVEEVSEYIESNYNYYVKSKILEAKIAINSLFFYRKVLGLIGVFILIIALVSTTNTMFMVLRERVRYIGILKSLGFKKQEVLAILSVESMLIGFFGGIIGVFIAYVCKFLISLVLRNILAQTEMYQYVIFGLNSRFVVYAIIGSTIIAFISGIVPAIIGSKLQPLDALQK</sequence>
<dbReference type="Pfam" id="PF02687">
    <property type="entry name" value="FtsX"/>
    <property type="match status" value="1"/>
</dbReference>
<evidence type="ECO:0000313" key="10">
    <source>
        <dbReference type="Proteomes" id="UP000243819"/>
    </source>
</evidence>
<reference evidence="10" key="1">
    <citation type="submission" date="2016-10" db="EMBL/GenBank/DDBJ databases">
        <authorList>
            <person name="Varghese N."/>
            <person name="Submissions S."/>
        </authorList>
    </citation>
    <scope>NUCLEOTIDE SEQUENCE [LARGE SCALE GENOMIC DNA]</scope>
    <source>
        <strain evidence="10">DSM 13577</strain>
    </source>
</reference>
<dbReference type="Proteomes" id="UP000243819">
    <property type="component" value="Unassembled WGS sequence"/>
</dbReference>
<evidence type="ECO:0000256" key="6">
    <source>
        <dbReference type="ARBA" id="ARBA00038076"/>
    </source>
</evidence>
<feature type="transmembrane region" description="Helical" evidence="7">
    <location>
        <begin position="335"/>
        <end position="359"/>
    </location>
</feature>
<gene>
    <name evidence="9" type="ORF">SAMN03080614_10884</name>
</gene>
<keyword evidence="5 7" id="KW-0472">Membrane</keyword>
<evidence type="ECO:0000256" key="3">
    <source>
        <dbReference type="ARBA" id="ARBA00022692"/>
    </source>
</evidence>
<evidence type="ECO:0000313" key="9">
    <source>
        <dbReference type="EMBL" id="SET22092.1"/>
    </source>
</evidence>
<dbReference type="OrthoDB" id="9770099at2"/>
<dbReference type="RefSeq" id="WP_091351586.1">
    <property type="nucleotide sequence ID" value="NZ_FOIF01000088.1"/>
</dbReference>
<evidence type="ECO:0000259" key="8">
    <source>
        <dbReference type="Pfam" id="PF02687"/>
    </source>
</evidence>
<feature type="transmembrane region" description="Helical" evidence="7">
    <location>
        <begin position="379"/>
        <end position="404"/>
    </location>
</feature>
<evidence type="ECO:0000256" key="7">
    <source>
        <dbReference type="SAM" id="Phobius"/>
    </source>
</evidence>
<keyword evidence="2" id="KW-1003">Cell membrane</keyword>
<dbReference type="InterPro" id="IPR050250">
    <property type="entry name" value="Macrolide_Exporter_MacB"/>
</dbReference>